<comment type="caution">
    <text evidence="1">The sequence shown here is derived from an EMBL/GenBank/DDBJ whole genome shotgun (WGS) entry which is preliminary data.</text>
</comment>
<reference evidence="1" key="1">
    <citation type="submission" date="2023-03" db="EMBL/GenBank/DDBJ databases">
        <title>Massive genome expansion in bonnet fungi (Mycena s.s.) driven by repeated elements and novel gene families across ecological guilds.</title>
        <authorList>
            <consortium name="Lawrence Berkeley National Laboratory"/>
            <person name="Harder C.B."/>
            <person name="Miyauchi S."/>
            <person name="Viragh M."/>
            <person name="Kuo A."/>
            <person name="Thoen E."/>
            <person name="Andreopoulos B."/>
            <person name="Lu D."/>
            <person name="Skrede I."/>
            <person name="Drula E."/>
            <person name="Henrissat B."/>
            <person name="Morin E."/>
            <person name="Kohler A."/>
            <person name="Barry K."/>
            <person name="LaButti K."/>
            <person name="Morin E."/>
            <person name="Salamov A."/>
            <person name="Lipzen A."/>
            <person name="Mereny Z."/>
            <person name="Hegedus B."/>
            <person name="Baldrian P."/>
            <person name="Stursova M."/>
            <person name="Weitz H."/>
            <person name="Taylor A."/>
            <person name="Grigoriev I.V."/>
            <person name="Nagy L.G."/>
            <person name="Martin F."/>
            <person name="Kauserud H."/>
        </authorList>
    </citation>
    <scope>NUCLEOTIDE SEQUENCE</scope>
    <source>
        <strain evidence="1">CBHHK067</strain>
    </source>
</reference>
<gene>
    <name evidence="1" type="ORF">B0H17DRAFT_1137720</name>
</gene>
<keyword evidence="2" id="KW-1185">Reference proteome</keyword>
<organism evidence="1 2">
    <name type="scientific">Mycena rosella</name>
    <name type="common">Pink bonnet</name>
    <name type="synonym">Agaricus rosellus</name>
    <dbReference type="NCBI Taxonomy" id="1033263"/>
    <lineage>
        <taxon>Eukaryota</taxon>
        <taxon>Fungi</taxon>
        <taxon>Dikarya</taxon>
        <taxon>Basidiomycota</taxon>
        <taxon>Agaricomycotina</taxon>
        <taxon>Agaricomycetes</taxon>
        <taxon>Agaricomycetidae</taxon>
        <taxon>Agaricales</taxon>
        <taxon>Marasmiineae</taxon>
        <taxon>Mycenaceae</taxon>
        <taxon>Mycena</taxon>
    </lineage>
</organism>
<dbReference type="Proteomes" id="UP001221757">
    <property type="component" value="Unassembled WGS sequence"/>
</dbReference>
<dbReference type="AlphaFoldDB" id="A0AAD7D869"/>
<accession>A0AAD7D869</accession>
<protein>
    <submittedName>
        <fullName evidence="1">Uncharacterized protein</fullName>
    </submittedName>
</protein>
<proteinExistence type="predicted"/>
<name>A0AAD7D869_MYCRO</name>
<evidence type="ECO:0000313" key="1">
    <source>
        <dbReference type="EMBL" id="KAJ7683596.1"/>
    </source>
</evidence>
<sequence>MPVPCAISRDTAVGLAVLVVPAVERRSAADLLAAVPRIPELEIYPDPKTFTPSSLGFGGYFSRELICSRKRGGLYAGVTNCSRPRAEYDNGAVADVDNPAPNIFFTCTSRLRIVPARTRFPTAEQQVIPPAPRLVSADALQHPLAPLDYMKPRPAFHVTAFEPWDRIKTAEIY</sequence>
<evidence type="ECO:0000313" key="2">
    <source>
        <dbReference type="Proteomes" id="UP001221757"/>
    </source>
</evidence>
<dbReference type="EMBL" id="JARKIE010000107">
    <property type="protein sequence ID" value="KAJ7683596.1"/>
    <property type="molecule type" value="Genomic_DNA"/>
</dbReference>